<dbReference type="Proteomes" id="UP001437256">
    <property type="component" value="Unassembled WGS sequence"/>
</dbReference>
<gene>
    <name evidence="2" type="ORF">AAF712_014713</name>
</gene>
<dbReference type="Pfam" id="PF17389">
    <property type="entry name" value="Bac_rhamnosid6H"/>
    <property type="match status" value="1"/>
</dbReference>
<feature type="domain" description="Alpha-L-rhamnosidase six-hairpin glycosidase" evidence="1">
    <location>
        <begin position="157"/>
        <end position="447"/>
    </location>
</feature>
<reference evidence="2 3" key="1">
    <citation type="submission" date="2024-05" db="EMBL/GenBank/DDBJ databases">
        <title>A draft genome resource for the thread blight pathogen Marasmius tenuissimus strain MS-2.</title>
        <authorList>
            <person name="Yulfo-Soto G.E."/>
            <person name="Baruah I.K."/>
            <person name="Amoako-Attah I."/>
            <person name="Bukari Y."/>
            <person name="Meinhardt L.W."/>
            <person name="Bailey B.A."/>
            <person name="Cohen S.P."/>
        </authorList>
    </citation>
    <scope>NUCLEOTIDE SEQUENCE [LARGE SCALE GENOMIC DNA]</scope>
    <source>
        <strain evidence="2 3">MS-2</strain>
    </source>
</reference>
<keyword evidence="3" id="KW-1185">Reference proteome</keyword>
<evidence type="ECO:0000313" key="2">
    <source>
        <dbReference type="EMBL" id="KAL0058593.1"/>
    </source>
</evidence>
<organism evidence="2 3">
    <name type="scientific">Marasmius tenuissimus</name>
    <dbReference type="NCBI Taxonomy" id="585030"/>
    <lineage>
        <taxon>Eukaryota</taxon>
        <taxon>Fungi</taxon>
        <taxon>Dikarya</taxon>
        <taxon>Basidiomycota</taxon>
        <taxon>Agaricomycotina</taxon>
        <taxon>Agaricomycetes</taxon>
        <taxon>Agaricomycetidae</taxon>
        <taxon>Agaricales</taxon>
        <taxon>Marasmiineae</taxon>
        <taxon>Marasmiaceae</taxon>
        <taxon>Marasmius</taxon>
    </lineage>
</organism>
<dbReference type="InterPro" id="IPR012341">
    <property type="entry name" value="6hp_glycosidase-like_sf"/>
</dbReference>
<dbReference type="Gene3D" id="2.60.420.10">
    <property type="entry name" value="Maltose phosphorylase, domain 3"/>
    <property type="match status" value="1"/>
</dbReference>
<accession>A0ABR2ZCT2</accession>
<dbReference type="InterPro" id="IPR035396">
    <property type="entry name" value="Bac_rhamnosid6H"/>
</dbReference>
<protein>
    <recommendedName>
        <fullName evidence="1">Alpha-L-rhamnosidase six-hairpin glycosidase domain-containing protein</fullName>
    </recommendedName>
</protein>
<comment type="caution">
    <text evidence="2">The sequence shown here is derived from an EMBL/GenBank/DDBJ whole genome shotgun (WGS) entry which is preliminary data.</text>
</comment>
<dbReference type="PANTHER" id="PTHR34987">
    <property type="entry name" value="C, PUTATIVE (AFU_ORTHOLOGUE AFUA_3G02880)-RELATED"/>
    <property type="match status" value="1"/>
</dbReference>
<dbReference type="SUPFAM" id="SSF48208">
    <property type="entry name" value="Six-hairpin glycosidases"/>
    <property type="match status" value="1"/>
</dbReference>
<evidence type="ECO:0000259" key="1">
    <source>
        <dbReference type="Pfam" id="PF17389"/>
    </source>
</evidence>
<proteinExistence type="predicted"/>
<sequence length="580" mass="63933">MSQSHTSPVALSFTESPQFIGEWSDDTGASPFSDWDRSLSISIPESSLGAAFNYTTPAEKFRGGFRYLTITSSPDLLDPVSISNVTCLLGFHPGVSNPQAAYRGYFWTPDDDLLVRTWYAGAYTVQTNIAPFDTGRFLPQVRPGWAYNSSLGVYGPILLDGAKRDRAVWPGDLGISAPSSYMAFGPSYGYECVLNALETLFYFQNETTGMFPFAGPDTASFRAGSKSDTYHSWSLIAIEEYAFYTGDMDWVDLHWDNITRAVEYVVRGITETGLQNQTYPNDWAREGGGGLNSALNALSYGMLTRLSKLARLHGDATHANSWEARAEGLKQTFNALLWDEDAGLYRDNTTTALHPQDGNSFAVVYNITTSDEQKRRISEGLTKNWNDIGPVTPELKDTISLFVSSWELNAHFEAGEPDRALDLIRRLWGYSLDGPNMGGTTIVEGLSANGSLYYRSQAGYNYDPAYTSLAHSWSTGPTHLLLNQLLGLRIVSSQGREWEMSPSVPTDSRERLTEVKGGFETKLGIFEGEWKVTAEDVIQIRVKAPVGTKGKIGLGKSHGGDRIVEVSGNGKWMKIALERG</sequence>
<dbReference type="InterPro" id="IPR008928">
    <property type="entry name" value="6-hairpin_glycosidase_sf"/>
</dbReference>
<name>A0ABR2ZCT2_9AGAR</name>
<dbReference type="PANTHER" id="PTHR34987:SF6">
    <property type="entry name" value="ALPHA-L-RHAMNOSIDASE SIX-HAIRPIN GLYCOSIDASE DOMAIN-CONTAINING PROTEIN"/>
    <property type="match status" value="1"/>
</dbReference>
<dbReference type="Gene3D" id="1.50.10.10">
    <property type="match status" value="1"/>
</dbReference>
<evidence type="ECO:0000313" key="3">
    <source>
        <dbReference type="Proteomes" id="UP001437256"/>
    </source>
</evidence>
<dbReference type="EMBL" id="JBBXMP010000295">
    <property type="protein sequence ID" value="KAL0058593.1"/>
    <property type="molecule type" value="Genomic_DNA"/>
</dbReference>